<evidence type="ECO:0000313" key="2">
    <source>
        <dbReference type="Proteomes" id="UP000053263"/>
    </source>
</evidence>
<accession>A0A0C9T597</accession>
<dbReference type="AlphaFoldDB" id="A0A0C9T597"/>
<proteinExistence type="predicted"/>
<reference evidence="1 2" key="1">
    <citation type="submission" date="2014-06" db="EMBL/GenBank/DDBJ databases">
        <title>Evolutionary Origins and Diversification of the Mycorrhizal Mutualists.</title>
        <authorList>
            <consortium name="DOE Joint Genome Institute"/>
            <consortium name="Mycorrhizal Genomics Consortium"/>
            <person name="Kohler A."/>
            <person name="Kuo A."/>
            <person name="Nagy L.G."/>
            <person name="Floudas D."/>
            <person name="Copeland A."/>
            <person name="Barry K.W."/>
            <person name="Cichocki N."/>
            <person name="Veneault-Fourrey C."/>
            <person name="LaButti K."/>
            <person name="Lindquist E.A."/>
            <person name="Lipzen A."/>
            <person name="Lundell T."/>
            <person name="Morin E."/>
            <person name="Murat C."/>
            <person name="Riley R."/>
            <person name="Ohm R."/>
            <person name="Sun H."/>
            <person name="Tunlid A."/>
            <person name="Henrissat B."/>
            <person name="Grigoriev I.V."/>
            <person name="Hibbett D.S."/>
            <person name="Martin F."/>
        </authorList>
    </citation>
    <scope>NUCLEOTIDE SEQUENCE [LARGE SCALE GENOMIC DNA]</scope>
    <source>
        <strain evidence="1 2">FD-325 SS-3</strain>
    </source>
</reference>
<feature type="non-terminal residue" evidence="1">
    <location>
        <position position="150"/>
    </location>
</feature>
<organism evidence="1 2">
    <name type="scientific">Plicaturopsis crispa FD-325 SS-3</name>
    <dbReference type="NCBI Taxonomy" id="944288"/>
    <lineage>
        <taxon>Eukaryota</taxon>
        <taxon>Fungi</taxon>
        <taxon>Dikarya</taxon>
        <taxon>Basidiomycota</taxon>
        <taxon>Agaricomycotina</taxon>
        <taxon>Agaricomycetes</taxon>
        <taxon>Agaricomycetidae</taxon>
        <taxon>Amylocorticiales</taxon>
        <taxon>Amylocorticiaceae</taxon>
        <taxon>Plicatura</taxon>
        <taxon>Plicaturopsis crispa</taxon>
    </lineage>
</organism>
<keyword evidence="2" id="KW-1185">Reference proteome</keyword>
<dbReference type="EMBL" id="KN832570">
    <property type="protein sequence ID" value="KII84529.1"/>
    <property type="molecule type" value="Genomic_DNA"/>
</dbReference>
<protein>
    <submittedName>
        <fullName evidence="1">Uncharacterized protein</fullName>
    </submittedName>
</protein>
<sequence length="150" mass="17455">TIGSQLRDSRCKSFVNRRILILRERGAKTQDSQGSETRESMFWRSCSLRQRPKSSQKALYVCASERYLKTALYMWHKKMSVPKRQNTYAPNFKLILACTFEKTLGHNTLRTRKRPGIQCSLVLLHRAAWIRNGSRVLETHAQSHPSIAEY</sequence>
<dbReference type="Proteomes" id="UP000053263">
    <property type="component" value="Unassembled WGS sequence"/>
</dbReference>
<name>A0A0C9T597_PLICR</name>
<gene>
    <name evidence="1" type="ORF">PLICRDRAFT_351604</name>
</gene>
<dbReference type="HOGENOM" id="CLU_1744950_0_0_1"/>
<evidence type="ECO:0000313" key="1">
    <source>
        <dbReference type="EMBL" id="KII84529.1"/>
    </source>
</evidence>